<dbReference type="GO" id="GO:0022900">
    <property type="term" value="P:electron transport chain"/>
    <property type="evidence" value="ECO:0007669"/>
    <property type="project" value="InterPro"/>
</dbReference>
<evidence type="ECO:0008006" key="4">
    <source>
        <dbReference type="Google" id="ProtNLM"/>
    </source>
</evidence>
<feature type="chain" id="PRO_5043903126" description="Cytochrome C" evidence="1">
    <location>
        <begin position="19"/>
        <end position="140"/>
    </location>
</feature>
<accession>A0AAW8R5L5</accession>
<gene>
    <name evidence="2" type="ORF">RM544_07995</name>
</gene>
<sequence length="140" mass="15860">MKKIIIVGIMLVSIASFASGDNSESSDARTAINLTAQEKDFVLERMRRMLETLAGIQQAMVEDSPQKADNLVGLLFEYTRENHPDGLHEKMPIGFKQMAKQMNGHWKKLKTESDDKVFIQKEVVAIMSTCNACHRTYKIQ</sequence>
<keyword evidence="3" id="KW-1185">Reference proteome</keyword>
<dbReference type="AlphaFoldDB" id="A0AAW8R5L5"/>
<dbReference type="GO" id="GO:0009055">
    <property type="term" value="F:electron transfer activity"/>
    <property type="evidence" value="ECO:0007669"/>
    <property type="project" value="InterPro"/>
</dbReference>
<dbReference type="Gene3D" id="1.20.120.10">
    <property type="entry name" value="Cytochrome c/b562"/>
    <property type="match status" value="1"/>
</dbReference>
<evidence type="ECO:0000313" key="3">
    <source>
        <dbReference type="Proteomes" id="UP001249020"/>
    </source>
</evidence>
<feature type="signal peptide" evidence="1">
    <location>
        <begin position="1"/>
        <end position="18"/>
    </location>
</feature>
<dbReference type="Proteomes" id="UP001249020">
    <property type="component" value="Unassembled WGS sequence"/>
</dbReference>
<dbReference type="InterPro" id="IPR010980">
    <property type="entry name" value="Cyt_c/b562"/>
</dbReference>
<protein>
    <recommendedName>
        <fullName evidence="4">Cytochrome C</fullName>
    </recommendedName>
</protein>
<evidence type="ECO:0000256" key="1">
    <source>
        <dbReference type="SAM" id="SignalP"/>
    </source>
</evidence>
<dbReference type="GO" id="GO:0020037">
    <property type="term" value="F:heme binding"/>
    <property type="evidence" value="ECO:0007669"/>
    <property type="project" value="InterPro"/>
</dbReference>
<name>A0AAW8R5L5_9ALTE</name>
<dbReference type="GO" id="GO:0005506">
    <property type="term" value="F:iron ion binding"/>
    <property type="evidence" value="ECO:0007669"/>
    <property type="project" value="InterPro"/>
</dbReference>
<keyword evidence="1" id="KW-0732">Signal</keyword>
<comment type="caution">
    <text evidence="2">The sequence shown here is derived from an EMBL/GenBank/DDBJ whole genome shotgun (WGS) entry which is preliminary data.</text>
</comment>
<evidence type="ECO:0000313" key="2">
    <source>
        <dbReference type="EMBL" id="MDT0582478.1"/>
    </source>
</evidence>
<reference evidence="2 3" key="1">
    <citation type="submission" date="2023-09" db="EMBL/GenBank/DDBJ databases">
        <authorList>
            <person name="Rey-Velasco X."/>
        </authorList>
    </citation>
    <scope>NUCLEOTIDE SEQUENCE [LARGE SCALE GENOMIC DNA]</scope>
    <source>
        <strain evidence="2 3">W409</strain>
    </source>
</reference>
<proteinExistence type="predicted"/>
<dbReference type="SUPFAM" id="SSF47175">
    <property type="entry name" value="Cytochromes"/>
    <property type="match status" value="1"/>
</dbReference>
<dbReference type="RefSeq" id="WP_311361237.1">
    <property type="nucleotide sequence ID" value="NZ_JAVRIE010000002.1"/>
</dbReference>
<dbReference type="EMBL" id="JAVRIE010000002">
    <property type="protein sequence ID" value="MDT0582478.1"/>
    <property type="molecule type" value="Genomic_DNA"/>
</dbReference>
<organism evidence="2 3">
    <name type="scientific">Brumicola blandensis</name>
    <dbReference type="NCBI Taxonomy" id="3075611"/>
    <lineage>
        <taxon>Bacteria</taxon>
        <taxon>Pseudomonadati</taxon>
        <taxon>Pseudomonadota</taxon>
        <taxon>Gammaproteobacteria</taxon>
        <taxon>Alteromonadales</taxon>
        <taxon>Alteromonadaceae</taxon>
        <taxon>Brumicola</taxon>
    </lineage>
</organism>